<protein>
    <submittedName>
        <fullName evidence="2">Uncharacterized protein</fullName>
    </submittedName>
</protein>
<sequence>MMVQEERNISRYNANILVAGYWWCRRRFADSREVGIEVQVLASRDAALRRHANYPEPDTANGKRQAAGRKHGKHANLQVHIRIQYLMDSSSTMPNTKLTDRS</sequence>
<proteinExistence type="predicted"/>
<name>A0A6A6GVE1_VIRVR</name>
<accession>A0A6A6GVE1</accession>
<reference evidence="2" key="1">
    <citation type="journal article" date="2020" name="Stud. Mycol.">
        <title>101 Dothideomycetes genomes: a test case for predicting lifestyles and emergence of pathogens.</title>
        <authorList>
            <person name="Haridas S."/>
            <person name="Albert R."/>
            <person name="Binder M."/>
            <person name="Bloem J."/>
            <person name="Labutti K."/>
            <person name="Salamov A."/>
            <person name="Andreopoulos B."/>
            <person name="Baker S."/>
            <person name="Barry K."/>
            <person name="Bills G."/>
            <person name="Bluhm B."/>
            <person name="Cannon C."/>
            <person name="Castanera R."/>
            <person name="Culley D."/>
            <person name="Daum C."/>
            <person name="Ezra D."/>
            <person name="Gonzalez J."/>
            <person name="Henrissat B."/>
            <person name="Kuo A."/>
            <person name="Liang C."/>
            <person name="Lipzen A."/>
            <person name="Lutzoni F."/>
            <person name="Magnuson J."/>
            <person name="Mondo S."/>
            <person name="Nolan M."/>
            <person name="Ohm R."/>
            <person name="Pangilinan J."/>
            <person name="Park H.-J."/>
            <person name="Ramirez L."/>
            <person name="Alfaro M."/>
            <person name="Sun H."/>
            <person name="Tritt A."/>
            <person name="Yoshinaga Y."/>
            <person name="Zwiers L.-H."/>
            <person name="Turgeon B."/>
            <person name="Goodwin S."/>
            <person name="Spatafora J."/>
            <person name="Crous P."/>
            <person name="Grigoriev I."/>
        </authorList>
    </citation>
    <scope>NUCLEOTIDE SEQUENCE</scope>
    <source>
        <strain evidence="2">Tuck. ex Michener</strain>
    </source>
</reference>
<evidence type="ECO:0000256" key="1">
    <source>
        <dbReference type="SAM" id="MobiDB-lite"/>
    </source>
</evidence>
<dbReference type="AlphaFoldDB" id="A0A6A6GVE1"/>
<feature type="region of interest" description="Disordered" evidence="1">
    <location>
        <begin position="51"/>
        <end position="73"/>
    </location>
</feature>
<evidence type="ECO:0000313" key="2">
    <source>
        <dbReference type="EMBL" id="KAF2229571.1"/>
    </source>
</evidence>
<organism evidence="2 3">
    <name type="scientific">Viridothelium virens</name>
    <name type="common">Speckled blister lichen</name>
    <name type="synonym">Trypethelium virens</name>
    <dbReference type="NCBI Taxonomy" id="1048519"/>
    <lineage>
        <taxon>Eukaryota</taxon>
        <taxon>Fungi</taxon>
        <taxon>Dikarya</taxon>
        <taxon>Ascomycota</taxon>
        <taxon>Pezizomycotina</taxon>
        <taxon>Dothideomycetes</taxon>
        <taxon>Dothideomycetes incertae sedis</taxon>
        <taxon>Trypetheliales</taxon>
        <taxon>Trypetheliaceae</taxon>
        <taxon>Viridothelium</taxon>
    </lineage>
</organism>
<dbReference type="EMBL" id="ML991859">
    <property type="protein sequence ID" value="KAF2229571.1"/>
    <property type="molecule type" value="Genomic_DNA"/>
</dbReference>
<gene>
    <name evidence="2" type="ORF">EV356DRAFT_510393</name>
</gene>
<evidence type="ECO:0000313" key="3">
    <source>
        <dbReference type="Proteomes" id="UP000800092"/>
    </source>
</evidence>
<dbReference type="Proteomes" id="UP000800092">
    <property type="component" value="Unassembled WGS sequence"/>
</dbReference>
<keyword evidence="3" id="KW-1185">Reference proteome</keyword>